<protein>
    <recommendedName>
        <fullName evidence="7">DNA 3'-5' helicase</fullName>
        <ecNumber evidence="7">5.6.2.4</ecNumber>
    </recommendedName>
</protein>
<evidence type="ECO:0000259" key="10">
    <source>
        <dbReference type="Pfam" id="PF13361"/>
    </source>
</evidence>
<comment type="caution">
    <text evidence="11">The sequence shown here is derived from an EMBL/GenBank/DDBJ whole genome shotgun (WGS) entry which is preliminary data.</text>
</comment>
<evidence type="ECO:0000259" key="9">
    <source>
        <dbReference type="Pfam" id="PF00580"/>
    </source>
</evidence>
<dbReference type="EC" id="5.6.2.4" evidence="7"/>
<dbReference type="SUPFAM" id="SSF52540">
    <property type="entry name" value="P-loop containing nucleoside triphosphate hydrolases"/>
    <property type="match status" value="1"/>
</dbReference>
<gene>
    <name evidence="11" type="ORF">GBG19_00365</name>
</gene>
<dbReference type="Pfam" id="PF00580">
    <property type="entry name" value="UvrD-helicase"/>
    <property type="match status" value="1"/>
</dbReference>
<dbReference type="Proteomes" id="UP000472839">
    <property type="component" value="Unassembled WGS sequence"/>
</dbReference>
<keyword evidence="1" id="KW-0547">Nucleotide-binding</keyword>
<evidence type="ECO:0000256" key="6">
    <source>
        <dbReference type="ARBA" id="ARBA00034617"/>
    </source>
</evidence>
<dbReference type="GO" id="GO:0005524">
    <property type="term" value="F:ATP binding"/>
    <property type="evidence" value="ECO:0007669"/>
    <property type="project" value="UniProtKB-KW"/>
</dbReference>
<feature type="domain" description="UvrD-like helicase C-terminal" evidence="10">
    <location>
        <begin position="453"/>
        <end position="771"/>
    </location>
</feature>
<evidence type="ECO:0000256" key="3">
    <source>
        <dbReference type="ARBA" id="ARBA00022806"/>
    </source>
</evidence>
<keyword evidence="5" id="KW-0413">Isomerase</keyword>
<dbReference type="InterPro" id="IPR027417">
    <property type="entry name" value="P-loop_NTPase"/>
</dbReference>
<evidence type="ECO:0000313" key="12">
    <source>
        <dbReference type="Proteomes" id="UP000472839"/>
    </source>
</evidence>
<dbReference type="InterPro" id="IPR014017">
    <property type="entry name" value="DNA_helicase_UvrD-like_C"/>
</dbReference>
<sequence>MKFYASQEQANIKNYIVDYRNNNKDSFAKVDILAPAGSGKTTLTQFLLEELTQNNKCVYLVFNTQMNKEMKQRLEFTNSPFDINKDNLEQYTFHGYVRKELQKKIPDIAFDYISGSINDFHLKKVLGKVNVSISGSTSSFTDSFNDFINPFVKSTDEIDKFKESTSSKEVNFSDDTFSVAKQILEKTHGYDSSELNDISQTEKSQLLKEAYYLILEEVFENKVLNDSMPHDIYYKYVYLHYGDVNLFTDYDYVLVDEAQDVDMIITELLRKSDVNLIKLGDSFQKINGFRGTVNSLGNTPDTKSFNLTASYRLTPYIGLATQAFLTKEGKKFGYEKEEIPSIYGYSRKDVELKNQIIDTTSKEVFFDKMIDDIGSINIYDSYTYIEVERSKKKIEESITKGKKGVVDKALRSFTKSKDYVGLYETLYTHTTLFPNHSNDDVEINIQSLENKENLDLIKELNKYSRDYTFKLTKREMREILISDNGSYGYITRNNKKAIDAVHSLVSKIPQESIFELPLFNIKFALSIADTFDNIKKNEFYKISGKENAIFVNQLQTLESNLFKDSSLWSIKEKLEQIPIPDKLLGKLINDTSSCLAIPDIKFLQIEGQKVSLSDFDVKGTDIKSIIENGIKKTKTKTKLDEVSIDDFKEHSHVSSIDKLIPFDKFVRSQIDREIFDNPDIKMNMLENFYKYTELKEMVKNNPNVELVKDGAFYNCFFSTVHQVKGLEIDNVMVANDVYDIDITDDSDMNVLEEEFNIAYVALTRTKDNLYLENGSPLEEIFNNLMEDNFKRYYKAKDSDVVIVEKLCQEGDTNLPTFEIHYKDEFNFKVSQELTYLMENASYPNIRNASIAIDKDTNQFKELIFKENKESYKFNENHKLVSLEALNLDDNGFENMITTWGNELTIEAEQFEEELENAPF</sequence>
<dbReference type="InterPro" id="IPR000212">
    <property type="entry name" value="DNA_helicase_UvrD/REP"/>
</dbReference>
<evidence type="ECO:0000313" key="11">
    <source>
        <dbReference type="EMBL" id="KAB7891322.1"/>
    </source>
</evidence>
<keyword evidence="4" id="KW-0067">ATP-binding</keyword>
<dbReference type="GO" id="GO:0000724">
    <property type="term" value="P:double-strand break repair via homologous recombination"/>
    <property type="evidence" value="ECO:0007669"/>
    <property type="project" value="TreeGrafter"/>
</dbReference>
<dbReference type="Gene3D" id="3.40.50.300">
    <property type="entry name" value="P-loop containing nucleotide triphosphate hydrolases"/>
    <property type="match status" value="2"/>
</dbReference>
<dbReference type="GO" id="GO:0031297">
    <property type="term" value="P:replication fork processing"/>
    <property type="evidence" value="ECO:0007669"/>
    <property type="project" value="TreeGrafter"/>
</dbReference>
<dbReference type="PANTHER" id="PTHR11070:SF30">
    <property type="entry name" value="F-BOX DNA HELICASE 1"/>
    <property type="match status" value="1"/>
</dbReference>
<reference evidence="11 12" key="1">
    <citation type="submission" date="2019-10" db="EMBL/GenBank/DDBJ databases">
        <title>Poseidonibacter ostreae sp. nov., isolated from the gut of the Ostrea denselamellosa.</title>
        <authorList>
            <person name="Choi A."/>
        </authorList>
    </citation>
    <scope>NUCLEOTIDE SEQUENCE [LARGE SCALE GENOMIC DNA]</scope>
    <source>
        <strain evidence="11 12">SJOD-M-33</strain>
    </source>
</reference>
<evidence type="ECO:0000256" key="1">
    <source>
        <dbReference type="ARBA" id="ARBA00022741"/>
    </source>
</evidence>
<keyword evidence="3" id="KW-0347">Helicase</keyword>
<evidence type="ECO:0000256" key="5">
    <source>
        <dbReference type="ARBA" id="ARBA00023235"/>
    </source>
</evidence>
<comment type="catalytic activity">
    <reaction evidence="8">
        <text>ATP + H2O = ADP + phosphate + H(+)</text>
        <dbReference type="Rhea" id="RHEA:13065"/>
        <dbReference type="ChEBI" id="CHEBI:15377"/>
        <dbReference type="ChEBI" id="CHEBI:15378"/>
        <dbReference type="ChEBI" id="CHEBI:30616"/>
        <dbReference type="ChEBI" id="CHEBI:43474"/>
        <dbReference type="ChEBI" id="CHEBI:456216"/>
        <dbReference type="EC" id="5.6.2.4"/>
    </reaction>
</comment>
<evidence type="ECO:0000256" key="8">
    <source>
        <dbReference type="ARBA" id="ARBA00048988"/>
    </source>
</evidence>
<dbReference type="PANTHER" id="PTHR11070">
    <property type="entry name" value="UVRD / RECB / PCRA DNA HELICASE FAMILY MEMBER"/>
    <property type="match status" value="1"/>
</dbReference>
<evidence type="ECO:0000256" key="7">
    <source>
        <dbReference type="ARBA" id="ARBA00034808"/>
    </source>
</evidence>
<comment type="catalytic activity">
    <reaction evidence="6">
        <text>Couples ATP hydrolysis with the unwinding of duplex DNA by translocating in the 3'-5' direction.</text>
        <dbReference type="EC" id="5.6.2.4"/>
    </reaction>
</comment>
<evidence type="ECO:0000256" key="2">
    <source>
        <dbReference type="ARBA" id="ARBA00022801"/>
    </source>
</evidence>
<feature type="domain" description="UvrD-like helicase ATP-binding" evidence="9">
    <location>
        <begin position="30"/>
        <end position="294"/>
    </location>
</feature>
<evidence type="ECO:0000256" key="4">
    <source>
        <dbReference type="ARBA" id="ARBA00022840"/>
    </source>
</evidence>
<dbReference type="AlphaFoldDB" id="A0A6L4WW86"/>
<organism evidence="11 12">
    <name type="scientific">Poseidonibacter ostreae</name>
    <dbReference type="NCBI Taxonomy" id="2654171"/>
    <lineage>
        <taxon>Bacteria</taxon>
        <taxon>Pseudomonadati</taxon>
        <taxon>Campylobacterota</taxon>
        <taxon>Epsilonproteobacteria</taxon>
        <taxon>Campylobacterales</taxon>
        <taxon>Arcobacteraceae</taxon>
        <taxon>Poseidonibacter</taxon>
    </lineage>
</organism>
<dbReference type="Pfam" id="PF13361">
    <property type="entry name" value="UvrD_C"/>
    <property type="match status" value="1"/>
</dbReference>
<keyword evidence="2" id="KW-0378">Hydrolase</keyword>
<accession>A0A6L4WW86</accession>
<dbReference type="GO" id="GO:0016787">
    <property type="term" value="F:hydrolase activity"/>
    <property type="evidence" value="ECO:0007669"/>
    <property type="project" value="UniProtKB-KW"/>
</dbReference>
<dbReference type="GO" id="GO:0043138">
    <property type="term" value="F:3'-5' DNA helicase activity"/>
    <property type="evidence" value="ECO:0007669"/>
    <property type="project" value="UniProtKB-EC"/>
</dbReference>
<name>A0A6L4WW86_9BACT</name>
<proteinExistence type="predicted"/>
<dbReference type="EMBL" id="WFKK01000001">
    <property type="protein sequence ID" value="KAB7891322.1"/>
    <property type="molecule type" value="Genomic_DNA"/>
</dbReference>
<dbReference type="InterPro" id="IPR014016">
    <property type="entry name" value="UvrD-like_ATP-bd"/>
</dbReference>
<dbReference type="RefSeq" id="WP_152279424.1">
    <property type="nucleotide sequence ID" value="NZ_WFKK01000001.1"/>
</dbReference>
<dbReference type="GO" id="GO:0003677">
    <property type="term" value="F:DNA binding"/>
    <property type="evidence" value="ECO:0007669"/>
    <property type="project" value="InterPro"/>
</dbReference>